<sequence length="190" mass="18716">MNKLLKGSIAGAVGVALLLGGGGTLALWNNSAVAAGGSVTSGVLTIASTGAAAWKNISADAVPAAAAISDITAYKIVPGDKLELTQTVTINATGNNLTALLTYDPLTIVTTNPAGAALKSALTYTMDATGGSNVSRVTGTNTFAVTPSTSTSTVTVKFTVELPSTTTGAVAQAGTINLSALGFSLTQTRP</sequence>
<proteinExistence type="predicted"/>
<dbReference type="Proteomes" id="UP001165341">
    <property type="component" value="Unassembled WGS sequence"/>
</dbReference>
<dbReference type="InterPro" id="IPR023833">
    <property type="entry name" value="Signal_pept_SipW-depend-type"/>
</dbReference>
<dbReference type="NCBIfam" id="TIGR04088">
    <property type="entry name" value="cognate_SipW"/>
    <property type="match status" value="1"/>
</dbReference>
<dbReference type="AlphaFoldDB" id="A0AA41UFM5"/>
<gene>
    <name evidence="1" type="ORF">MQH31_00705</name>
</gene>
<reference evidence="1" key="1">
    <citation type="submission" date="2022-03" db="EMBL/GenBank/DDBJ databases">
        <title>Cryobacterium sp. nov. strain ZS14-85, isolated from Antarctic soil.</title>
        <authorList>
            <person name="Li J."/>
            <person name="Niu G."/>
        </authorList>
    </citation>
    <scope>NUCLEOTIDE SEQUENCE</scope>
    <source>
        <strain evidence="1">ZS14-85</strain>
    </source>
</reference>
<comment type="caution">
    <text evidence="1">The sequence shown here is derived from an EMBL/GenBank/DDBJ whole genome shotgun (WGS) entry which is preliminary data.</text>
</comment>
<dbReference type="RefSeq" id="WP_243010571.1">
    <property type="nucleotide sequence ID" value="NZ_JALGAR010000001.1"/>
</dbReference>
<name>A0AA41UFM5_9MICO</name>
<accession>A0AA41UFM5</accession>
<evidence type="ECO:0000313" key="2">
    <source>
        <dbReference type="Proteomes" id="UP001165341"/>
    </source>
</evidence>
<dbReference type="EMBL" id="JALGAR010000001">
    <property type="protein sequence ID" value="MCI4656334.1"/>
    <property type="molecule type" value="Genomic_DNA"/>
</dbReference>
<keyword evidence="2" id="KW-1185">Reference proteome</keyword>
<organism evidence="1 2">
    <name type="scientific">Cryobacterium zhongshanensis</name>
    <dbReference type="NCBI Taxonomy" id="2928153"/>
    <lineage>
        <taxon>Bacteria</taxon>
        <taxon>Bacillati</taxon>
        <taxon>Actinomycetota</taxon>
        <taxon>Actinomycetes</taxon>
        <taxon>Micrococcales</taxon>
        <taxon>Microbacteriaceae</taxon>
        <taxon>Cryobacterium</taxon>
    </lineage>
</organism>
<dbReference type="InterPro" id="IPR024006">
    <property type="entry name" value="Alt_signal_exp_actinobact"/>
</dbReference>
<evidence type="ECO:0000313" key="1">
    <source>
        <dbReference type="EMBL" id="MCI4656334.1"/>
    </source>
</evidence>
<dbReference type="NCBIfam" id="TIGR04089">
    <property type="entry name" value="exp_by_SipW_III"/>
    <property type="match status" value="1"/>
</dbReference>
<protein>
    <submittedName>
        <fullName evidence="1">Alternate-type signal peptide domain-containing protein</fullName>
    </submittedName>
</protein>